<dbReference type="FunFam" id="3.10.20.90:FF:000160">
    <property type="entry name" value="Polyubiquitin-C"/>
    <property type="match status" value="1"/>
</dbReference>
<accession>A0A914XXR9</accession>
<dbReference type="PRINTS" id="PR00348">
    <property type="entry name" value="UBIQUITIN"/>
</dbReference>
<dbReference type="Proteomes" id="UP000887577">
    <property type="component" value="Unplaced"/>
</dbReference>
<dbReference type="AlphaFoldDB" id="A0A914XXR9"/>
<organism evidence="2 3">
    <name type="scientific">Panagrolaimus superbus</name>
    <dbReference type="NCBI Taxonomy" id="310955"/>
    <lineage>
        <taxon>Eukaryota</taxon>
        <taxon>Metazoa</taxon>
        <taxon>Ecdysozoa</taxon>
        <taxon>Nematoda</taxon>
        <taxon>Chromadorea</taxon>
        <taxon>Rhabditida</taxon>
        <taxon>Tylenchina</taxon>
        <taxon>Panagrolaimomorpha</taxon>
        <taxon>Panagrolaimoidea</taxon>
        <taxon>Panagrolaimidae</taxon>
        <taxon>Panagrolaimus</taxon>
    </lineage>
</organism>
<dbReference type="InterPro" id="IPR029071">
    <property type="entry name" value="Ubiquitin-like_domsf"/>
</dbReference>
<dbReference type="SMART" id="SM00213">
    <property type="entry name" value="UBQ"/>
    <property type="match status" value="1"/>
</dbReference>
<dbReference type="InterPro" id="IPR019956">
    <property type="entry name" value="Ubiquitin_dom"/>
</dbReference>
<dbReference type="SUPFAM" id="SSF54236">
    <property type="entry name" value="Ubiquitin-like"/>
    <property type="match status" value="1"/>
</dbReference>
<name>A0A914XXR9_9BILA</name>
<protein>
    <submittedName>
        <fullName evidence="3">Ubiquitin-like domain-containing protein</fullName>
    </submittedName>
</protein>
<dbReference type="InterPro" id="IPR000626">
    <property type="entry name" value="Ubiquitin-like_dom"/>
</dbReference>
<sequence>MLVSIKTFTGKTITLEVEGSDTIENVKAKIQDKQGIPPDEQILILDGKQLENSRYLSDYSIRTESFLYLARRILGGGLALNGEELIGVKVNEDGVGLSLTEDFQENASVSYTPKECLKQAKLYFNESPKSLIQSAEMFWLACQRTVKTAFLKEHVHIISHNSVNLLVKSSLDTIENENVREVMIAYWSYAQDYYKHFNDIEIELDDFERRIKSMDFFVENFERLVGGNLKGVSDDLYARIQRGEEVKHGGRKIIAKKILPSKTTSLANTTYHYDCWFA</sequence>
<reference evidence="3" key="1">
    <citation type="submission" date="2022-11" db="UniProtKB">
        <authorList>
            <consortium name="WormBaseParasite"/>
        </authorList>
    </citation>
    <scope>IDENTIFICATION</scope>
</reference>
<feature type="domain" description="Ubiquitin-like" evidence="1">
    <location>
        <begin position="1"/>
        <end position="76"/>
    </location>
</feature>
<dbReference type="Gene3D" id="3.10.20.90">
    <property type="entry name" value="Phosphatidylinositol 3-kinase Catalytic Subunit, Chain A, domain 1"/>
    <property type="match status" value="1"/>
</dbReference>
<keyword evidence="2" id="KW-1185">Reference proteome</keyword>
<dbReference type="PANTHER" id="PTHR10666">
    <property type="entry name" value="UBIQUITIN"/>
    <property type="match status" value="1"/>
</dbReference>
<dbReference type="PROSITE" id="PS50053">
    <property type="entry name" value="UBIQUITIN_2"/>
    <property type="match status" value="1"/>
</dbReference>
<evidence type="ECO:0000259" key="1">
    <source>
        <dbReference type="PROSITE" id="PS50053"/>
    </source>
</evidence>
<dbReference type="InterPro" id="IPR050158">
    <property type="entry name" value="Ubiquitin_ubiquitin-like"/>
</dbReference>
<evidence type="ECO:0000313" key="3">
    <source>
        <dbReference type="WBParaSite" id="PSU_v2.g11752.t1"/>
    </source>
</evidence>
<evidence type="ECO:0000313" key="2">
    <source>
        <dbReference type="Proteomes" id="UP000887577"/>
    </source>
</evidence>
<dbReference type="WBParaSite" id="PSU_v2.g11752.t1">
    <property type="protein sequence ID" value="PSU_v2.g11752.t1"/>
    <property type="gene ID" value="PSU_v2.g11752"/>
</dbReference>
<proteinExistence type="predicted"/>
<dbReference type="Pfam" id="PF00240">
    <property type="entry name" value="ubiquitin"/>
    <property type="match status" value="1"/>
</dbReference>